<organism evidence="9 10">
    <name type="scientific">Arcticibacterium luteifluviistationis</name>
    <dbReference type="NCBI Taxonomy" id="1784714"/>
    <lineage>
        <taxon>Bacteria</taxon>
        <taxon>Pseudomonadati</taxon>
        <taxon>Bacteroidota</taxon>
        <taxon>Cytophagia</taxon>
        <taxon>Cytophagales</taxon>
        <taxon>Leadbetterellaceae</taxon>
        <taxon>Arcticibacterium</taxon>
    </lineage>
</organism>
<feature type="domain" description="ABC3 transporter permease C-terminal" evidence="7">
    <location>
        <begin position="288"/>
        <end position="400"/>
    </location>
</feature>
<dbReference type="KEGG" id="als:DJ013_18260"/>
<name>A0A2Z4GG84_9BACT</name>
<dbReference type="Proteomes" id="UP000249873">
    <property type="component" value="Chromosome"/>
</dbReference>
<dbReference type="AlphaFoldDB" id="A0A2Z4GG84"/>
<dbReference type="EMBL" id="CP029480">
    <property type="protein sequence ID" value="AWW00005.1"/>
    <property type="molecule type" value="Genomic_DNA"/>
</dbReference>
<feature type="transmembrane region" description="Helical" evidence="6">
    <location>
        <begin position="680"/>
        <end position="701"/>
    </location>
</feature>
<dbReference type="Pfam" id="PF12704">
    <property type="entry name" value="MacB_PCD"/>
    <property type="match status" value="2"/>
</dbReference>
<feature type="transmembrane region" description="Helical" evidence="6">
    <location>
        <begin position="328"/>
        <end position="353"/>
    </location>
</feature>
<evidence type="ECO:0000313" key="9">
    <source>
        <dbReference type="EMBL" id="AWW00005.1"/>
    </source>
</evidence>
<protein>
    <submittedName>
        <fullName evidence="9">Uncharacterized protein</fullName>
    </submittedName>
</protein>
<accession>A0A2Z4GG84</accession>
<feature type="domain" description="MacB-like periplasmic core" evidence="8">
    <location>
        <begin position="466"/>
        <end position="601"/>
    </location>
</feature>
<keyword evidence="5 6" id="KW-0472">Membrane</keyword>
<dbReference type="PANTHER" id="PTHR30572">
    <property type="entry name" value="MEMBRANE COMPONENT OF TRANSPORTER-RELATED"/>
    <property type="match status" value="1"/>
</dbReference>
<evidence type="ECO:0000313" key="10">
    <source>
        <dbReference type="Proteomes" id="UP000249873"/>
    </source>
</evidence>
<evidence type="ECO:0000256" key="6">
    <source>
        <dbReference type="SAM" id="Phobius"/>
    </source>
</evidence>
<keyword evidence="10" id="KW-1185">Reference proteome</keyword>
<evidence type="ECO:0000259" key="8">
    <source>
        <dbReference type="Pfam" id="PF12704"/>
    </source>
</evidence>
<evidence type="ECO:0000256" key="2">
    <source>
        <dbReference type="ARBA" id="ARBA00022475"/>
    </source>
</evidence>
<feature type="domain" description="MacB-like periplasmic core" evidence="8">
    <location>
        <begin position="20"/>
        <end position="232"/>
    </location>
</feature>
<gene>
    <name evidence="9" type="ORF">DJ013_18260</name>
</gene>
<evidence type="ECO:0000259" key="7">
    <source>
        <dbReference type="Pfam" id="PF02687"/>
    </source>
</evidence>
<keyword evidence="2" id="KW-1003">Cell membrane</keyword>
<keyword evidence="4 6" id="KW-1133">Transmembrane helix</keyword>
<feature type="transmembrane region" description="Helical" evidence="6">
    <location>
        <begin position="284"/>
        <end position="308"/>
    </location>
</feature>
<dbReference type="InterPro" id="IPR003838">
    <property type="entry name" value="ABC3_permease_C"/>
</dbReference>
<evidence type="ECO:0000256" key="4">
    <source>
        <dbReference type="ARBA" id="ARBA00022989"/>
    </source>
</evidence>
<proteinExistence type="predicted"/>
<evidence type="ECO:0000256" key="1">
    <source>
        <dbReference type="ARBA" id="ARBA00004651"/>
    </source>
</evidence>
<sequence length="800" mass="90044">MFQNNLRTAFRYLKNHKQFTLINIIGLTFGFYCFFLLNAYVLRESSFDAMHENVYRLLEIDTEDNGNVRESAQLAPAIARKAANLFDEIETQTQILPIGRTDVGNDPETVSHEPIVILCHNFPAVFDLPFAEGSLTNESNGIVLTQTIKEKYFGKEPALGKVLKTGYGEHPIVAVYQDFPENSHLMNGIFLTEAVAKGIFDEWEQAISGDFENRNFISYFKLNPQTDFNALGVKIQNLTKENYPKEKPFNSTFTLQPVQDIHLYQNEVEGEINKSKGNGLYVKLFFWIGLIILLVACFNYAGLLNIAFMDRAKEINLRQMMGSGKLQLLRQFLAESMLLTSISMLLAFLILLISKAAVQNLFNTTLNLSEIPLKGILLTLAAGLFISFLAVAYPFSLIIKNDSYRSKFSASKLPFRRVMLVFQFVAVISFLMASIVFNKQLDFLKNREIGFKKDGLAMIDVNSRVYRQWFETLKAEFLRIPEVESVSVTSRVPGEWKNIPVVKTLKTGQNREAAQDALFIGADKDFLKTFQVELLKGENFRGLPADSTKVLINEAAVKALGLSQPIGQIIDIPAVNYGGSLNELDQSFNVSIAGVVKDFQMEDFRTTVKPLIISHWNNPIHNIDYYTLKINSADWQKTRMAIEEVNDAFAPESPVEFNVLDAQFDRFLATDLSRFKLLNFFSSIIVLLAIMGLFAMSAFVAKSRTKEIGIRKVLGSSVSEIVTLLSADFVKLVFVGLLIATPITWYLLDQWLTDFAYQIEIKWWMAAIAAIGCLVLTLGTVSFQAIKGALANPVKSLKSE</sequence>
<dbReference type="RefSeq" id="WP_111373372.1">
    <property type="nucleotide sequence ID" value="NZ_CP029480.1"/>
</dbReference>
<feature type="domain" description="ABC3 transporter permease C-terminal" evidence="7">
    <location>
        <begin position="679"/>
        <end position="787"/>
    </location>
</feature>
<reference evidence="9 10" key="1">
    <citation type="submission" date="2018-05" db="EMBL/GenBank/DDBJ databases">
        <title>Complete genome sequence of Arcticibacterium luteifluviistationis SM1504T, a cytophagaceae bacterium isolated from Arctic surface seawater.</title>
        <authorList>
            <person name="Li Y."/>
            <person name="Qin Q.-L."/>
        </authorList>
    </citation>
    <scope>NUCLEOTIDE SEQUENCE [LARGE SCALE GENOMIC DNA]</scope>
    <source>
        <strain evidence="9 10">SM1504</strain>
    </source>
</reference>
<evidence type="ECO:0000256" key="3">
    <source>
        <dbReference type="ARBA" id="ARBA00022692"/>
    </source>
</evidence>
<dbReference type="OrthoDB" id="5933722at2"/>
<feature type="transmembrane region" description="Helical" evidence="6">
    <location>
        <begin position="721"/>
        <end position="743"/>
    </location>
</feature>
<dbReference type="InterPro" id="IPR050250">
    <property type="entry name" value="Macrolide_Exporter_MacB"/>
</dbReference>
<dbReference type="GO" id="GO:0005886">
    <property type="term" value="C:plasma membrane"/>
    <property type="evidence" value="ECO:0007669"/>
    <property type="project" value="UniProtKB-SubCell"/>
</dbReference>
<evidence type="ECO:0000256" key="5">
    <source>
        <dbReference type="ARBA" id="ARBA00023136"/>
    </source>
</evidence>
<dbReference type="PANTHER" id="PTHR30572:SF18">
    <property type="entry name" value="ABC-TYPE MACROLIDE FAMILY EXPORT SYSTEM PERMEASE COMPONENT 2"/>
    <property type="match status" value="1"/>
</dbReference>
<dbReference type="GO" id="GO:0022857">
    <property type="term" value="F:transmembrane transporter activity"/>
    <property type="evidence" value="ECO:0007669"/>
    <property type="project" value="TreeGrafter"/>
</dbReference>
<dbReference type="Pfam" id="PF02687">
    <property type="entry name" value="FtsX"/>
    <property type="match status" value="2"/>
</dbReference>
<comment type="subcellular location">
    <subcellularLocation>
        <location evidence="1">Cell membrane</location>
        <topology evidence="1">Multi-pass membrane protein</topology>
    </subcellularLocation>
</comment>
<feature type="transmembrane region" description="Helical" evidence="6">
    <location>
        <begin position="763"/>
        <end position="786"/>
    </location>
</feature>
<feature type="transmembrane region" description="Helical" evidence="6">
    <location>
        <begin position="418"/>
        <end position="437"/>
    </location>
</feature>
<feature type="transmembrane region" description="Helical" evidence="6">
    <location>
        <begin position="21"/>
        <end position="42"/>
    </location>
</feature>
<keyword evidence="3 6" id="KW-0812">Transmembrane</keyword>
<dbReference type="InterPro" id="IPR025857">
    <property type="entry name" value="MacB_PCD"/>
</dbReference>
<feature type="transmembrane region" description="Helical" evidence="6">
    <location>
        <begin position="373"/>
        <end position="397"/>
    </location>
</feature>